<dbReference type="OrthoDB" id="2257279at2759"/>
<gene>
    <name evidence="2" type="ORF">INT45_013703</name>
</gene>
<accession>A0A8H7VNL5</accession>
<dbReference type="Pfam" id="PF13489">
    <property type="entry name" value="Methyltransf_23"/>
    <property type="match status" value="1"/>
</dbReference>
<evidence type="ECO:0008006" key="4">
    <source>
        <dbReference type="Google" id="ProtNLM"/>
    </source>
</evidence>
<evidence type="ECO:0000313" key="3">
    <source>
        <dbReference type="Proteomes" id="UP000646827"/>
    </source>
</evidence>
<dbReference type="EMBL" id="JAEPRB010000026">
    <property type="protein sequence ID" value="KAG2225592.1"/>
    <property type="molecule type" value="Genomic_DNA"/>
</dbReference>
<dbReference type="Proteomes" id="UP000646827">
    <property type="component" value="Unassembled WGS sequence"/>
</dbReference>
<evidence type="ECO:0000256" key="1">
    <source>
        <dbReference type="SAM" id="MobiDB-lite"/>
    </source>
</evidence>
<proteinExistence type="predicted"/>
<feature type="compositionally biased region" description="Polar residues" evidence="1">
    <location>
        <begin position="12"/>
        <end position="21"/>
    </location>
</feature>
<dbReference type="Gene3D" id="3.40.50.150">
    <property type="entry name" value="Vaccinia Virus protein VP39"/>
    <property type="match status" value="1"/>
</dbReference>
<protein>
    <recommendedName>
        <fullName evidence="4">S-adenosyl-L-methionine-dependent methyltransferase</fullName>
    </recommendedName>
</protein>
<comment type="caution">
    <text evidence="2">The sequence shown here is derived from an EMBL/GenBank/DDBJ whole genome shotgun (WGS) entry which is preliminary data.</text>
</comment>
<dbReference type="SUPFAM" id="SSF53335">
    <property type="entry name" value="S-adenosyl-L-methionine-dependent methyltransferases"/>
    <property type="match status" value="1"/>
</dbReference>
<name>A0A8H7VNL5_9FUNG</name>
<keyword evidence="3" id="KW-1185">Reference proteome</keyword>
<sequence length="313" mass="36137">MGNRISRRTKSKASAESSNGESFDYSDGATSTHSTPKFPDLPFALSEVETARQRNEHFLLKHVFQKSYFAPIDNLLEQENSNVAILDYGSGVCFTWIVEMANDFPNTMCYGLNLFKVPDTEDFPHIPPNLHFDKANILQGIDHSSDSFDFIHQRNMVHLYHGDDISFIIGEMMRLLKSGGYVELVEYDIMPKRAGPLFSRLFECVFHYLKSQQKYLFQGPKLKRFLQQGGFQDIKAEYVSIPVCWGGYMGKLMYENILAGVRHLGPIIYQDLFKSDADFDEKHFEEYVDKAFDECVEYKTYSNIHWAYGRKPT</sequence>
<feature type="compositionally biased region" description="Basic residues" evidence="1">
    <location>
        <begin position="1"/>
        <end position="11"/>
    </location>
</feature>
<dbReference type="AlphaFoldDB" id="A0A8H7VNL5"/>
<evidence type="ECO:0000313" key="2">
    <source>
        <dbReference type="EMBL" id="KAG2225592.1"/>
    </source>
</evidence>
<reference evidence="2 3" key="1">
    <citation type="submission" date="2020-12" db="EMBL/GenBank/DDBJ databases">
        <title>Metabolic potential, ecology and presence of endohyphal bacteria is reflected in genomic diversity of Mucoromycotina.</title>
        <authorList>
            <person name="Muszewska A."/>
            <person name="Okrasinska A."/>
            <person name="Steczkiewicz K."/>
            <person name="Drgas O."/>
            <person name="Orlowska M."/>
            <person name="Perlinska-Lenart U."/>
            <person name="Aleksandrzak-Piekarczyk T."/>
            <person name="Szatraj K."/>
            <person name="Zielenkiewicz U."/>
            <person name="Pilsyk S."/>
            <person name="Malc E."/>
            <person name="Mieczkowski P."/>
            <person name="Kruszewska J.S."/>
            <person name="Biernat P."/>
            <person name="Pawlowska J."/>
        </authorList>
    </citation>
    <scope>NUCLEOTIDE SEQUENCE [LARGE SCALE GENOMIC DNA]</scope>
    <source>
        <strain evidence="2 3">CBS 142.35</strain>
    </source>
</reference>
<dbReference type="InterPro" id="IPR029063">
    <property type="entry name" value="SAM-dependent_MTases_sf"/>
</dbReference>
<feature type="region of interest" description="Disordered" evidence="1">
    <location>
        <begin position="1"/>
        <end position="34"/>
    </location>
</feature>
<organism evidence="2 3">
    <name type="scientific">Circinella minor</name>
    <dbReference type="NCBI Taxonomy" id="1195481"/>
    <lineage>
        <taxon>Eukaryota</taxon>
        <taxon>Fungi</taxon>
        <taxon>Fungi incertae sedis</taxon>
        <taxon>Mucoromycota</taxon>
        <taxon>Mucoromycotina</taxon>
        <taxon>Mucoromycetes</taxon>
        <taxon>Mucorales</taxon>
        <taxon>Lichtheimiaceae</taxon>
        <taxon>Circinella</taxon>
    </lineage>
</organism>